<keyword evidence="2" id="KW-1185">Reference proteome</keyword>
<name>A0ABP7NUW0_9GAMM</name>
<dbReference type="Proteomes" id="UP001501337">
    <property type="component" value="Unassembled WGS sequence"/>
</dbReference>
<evidence type="ECO:0000313" key="2">
    <source>
        <dbReference type="Proteomes" id="UP001501337"/>
    </source>
</evidence>
<organism evidence="1 2">
    <name type="scientific">Allohahella marinimesophila</name>
    <dbReference type="NCBI Taxonomy" id="1054972"/>
    <lineage>
        <taxon>Bacteria</taxon>
        <taxon>Pseudomonadati</taxon>
        <taxon>Pseudomonadota</taxon>
        <taxon>Gammaproteobacteria</taxon>
        <taxon>Oceanospirillales</taxon>
        <taxon>Hahellaceae</taxon>
        <taxon>Allohahella</taxon>
    </lineage>
</organism>
<dbReference type="EMBL" id="BAABBO010000007">
    <property type="protein sequence ID" value="GAA3954522.1"/>
    <property type="molecule type" value="Genomic_DNA"/>
</dbReference>
<reference evidence="2" key="1">
    <citation type="journal article" date="2019" name="Int. J. Syst. Evol. Microbiol.">
        <title>The Global Catalogue of Microorganisms (GCM) 10K type strain sequencing project: providing services to taxonomists for standard genome sequencing and annotation.</title>
        <authorList>
            <consortium name="The Broad Institute Genomics Platform"/>
            <consortium name="The Broad Institute Genome Sequencing Center for Infectious Disease"/>
            <person name="Wu L."/>
            <person name="Ma J."/>
        </authorList>
    </citation>
    <scope>NUCLEOTIDE SEQUENCE [LARGE SCALE GENOMIC DNA]</scope>
    <source>
        <strain evidence="2">JCM 17555</strain>
    </source>
</reference>
<comment type="caution">
    <text evidence="1">The sequence shown here is derived from an EMBL/GenBank/DDBJ whole genome shotgun (WGS) entry which is preliminary data.</text>
</comment>
<sequence length="265" mass="29837">MYARLNSKATSFNIYQSRSEFDGLVEHKGRPRKIYRTDNNKLAEIDLSADIDAQLDTVVLSCGGQISKSKVKTFSSWARSQVELIEKAYLHNAKLGLFGGVPVIRTGKRDDDKYSSESCYVASSKIGEFSGVIKDAKRIELPDSTESAPSNLDSEIDAMIAAGRLDELCDPIIQGLLRRMNSSHGKVHEIFSDEQTHKLYVAERQLYYFVTRGLSRKNSDLQVSTKHAAEEKFKNLKQTRAGYCLCKVKAILTLKLEAEYKILKR</sequence>
<evidence type="ECO:0000313" key="1">
    <source>
        <dbReference type="EMBL" id="GAA3954522.1"/>
    </source>
</evidence>
<accession>A0ABP7NUW0</accession>
<proteinExistence type="predicted"/>
<gene>
    <name evidence="1" type="ORF">GCM10022278_11460</name>
</gene>
<dbReference type="RefSeq" id="WP_344804220.1">
    <property type="nucleotide sequence ID" value="NZ_BAABBO010000007.1"/>
</dbReference>
<protein>
    <submittedName>
        <fullName evidence="1">Uncharacterized protein</fullName>
    </submittedName>
</protein>